<dbReference type="Proteomes" id="UP000280073">
    <property type="component" value="Unassembled WGS sequence"/>
</dbReference>
<dbReference type="SUPFAM" id="SSF52499">
    <property type="entry name" value="Isochorismatase-like hydrolases"/>
    <property type="match status" value="1"/>
</dbReference>
<feature type="non-terminal residue" evidence="1">
    <location>
        <position position="48"/>
    </location>
</feature>
<sequence length="48" mass="5700">MSIPKIASYSMPQAHEFTPNKTNWLLHTSRAVLLVHDMQQYFLDFYDL</sequence>
<evidence type="ECO:0000313" key="1">
    <source>
        <dbReference type="EMBL" id="RSR54738.1"/>
    </source>
</evidence>
<protein>
    <submittedName>
        <fullName evidence="1">2,3-dihydro-2,3-dihydroxybenzoate synthetase</fullName>
    </submittedName>
</protein>
<accession>A0A3R9TLN1</accession>
<organism evidence="1 2">
    <name type="scientific">Acinetobacter baumannii</name>
    <dbReference type="NCBI Taxonomy" id="470"/>
    <lineage>
        <taxon>Bacteria</taxon>
        <taxon>Pseudomonadati</taxon>
        <taxon>Pseudomonadota</taxon>
        <taxon>Gammaproteobacteria</taxon>
        <taxon>Moraxellales</taxon>
        <taxon>Moraxellaceae</taxon>
        <taxon>Acinetobacter</taxon>
        <taxon>Acinetobacter calcoaceticus/baumannii complex</taxon>
    </lineage>
</organism>
<proteinExistence type="predicted"/>
<dbReference type="Gene3D" id="3.40.50.850">
    <property type="entry name" value="Isochorismatase-like"/>
    <property type="match status" value="1"/>
</dbReference>
<reference evidence="1 2" key="1">
    <citation type="submission" date="2018-10" db="EMBL/GenBank/DDBJ databases">
        <title>GWAS and RNA-Seq identify cryptic mechanisms of antimicrobial resistance in Acinetobacter baumannii.</title>
        <authorList>
            <person name="Sahl J.W."/>
        </authorList>
    </citation>
    <scope>NUCLEOTIDE SEQUENCE [LARGE SCALE GENOMIC DNA]</scope>
    <source>
        <strain evidence="1 2">TG28175</strain>
    </source>
</reference>
<dbReference type="InterPro" id="IPR036380">
    <property type="entry name" value="Isochorismatase-like_sf"/>
</dbReference>
<gene>
    <name evidence="1" type="ORF">EA686_13205</name>
</gene>
<dbReference type="EMBL" id="RFDI01000689">
    <property type="protein sequence ID" value="RSR54738.1"/>
    <property type="molecule type" value="Genomic_DNA"/>
</dbReference>
<dbReference type="AlphaFoldDB" id="A0A3R9TLN1"/>
<name>A0A3R9TLN1_ACIBA</name>
<comment type="caution">
    <text evidence="1">The sequence shown here is derived from an EMBL/GenBank/DDBJ whole genome shotgun (WGS) entry which is preliminary data.</text>
</comment>
<evidence type="ECO:0000313" key="2">
    <source>
        <dbReference type="Proteomes" id="UP000280073"/>
    </source>
</evidence>